<name>A0A183LE53_9TREM</name>
<proteinExistence type="predicted"/>
<dbReference type="AlphaFoldDB" id="A0A183LE53"/>
<sequence>MKGSSSFISLTNGHHLIPYAINLTDMTVNVIHLDFLKQQIMHTYKKVENFRDPGPKGVNRLENH</sequence>
<gene>
    <name evidence="1" type="ORF">SMRZ_LOCUS2078</name>
</gene>
<evidence type="ECO:0000313" key="1">
    <source>
        <dbReference type="EMBL" id="VDO53847.1"/>
    </source>
</evidence>
<accession>A0A183LE53</accession>
<dbReference type="Proteomes" id="UP000277204">
    <property type="component" value="Unassembled WGS sequence"/>
</dbReference>
<dbReference type="EMBL" id="UZAI01000513">
    <property type="protein sequence ID" value="VDO53847.1"/>
    <property type="molecule type" value="Genomic_DNA"/>
</dbReference>
<organism evidence="1 2">
    <name type="scientific">Schistosoma margrebowiei</name>
    <dbReference type="NCBI Taxonomy" id="48269"/>
    <lineage>
        <taxon>Eukaryota</taxon>
        <taxon>Metazoa</taxon>
        <taxon>Spiralia</taxon>
        <taxon>Lophotrochozoa</taxon>
        <taxon>Platyhelminthes</taxon>
        <taxon>Trematoda</taxon>
        <taxon>Digenea</taxon>
        <taxon>Strigeidida</taxon>
        <taxon>Schistosomatoidea</taxon>
        <taxon>Schistosomatidae</taxon>
        <taxon>Schistosoma</taxon>
    </lineage>
</organism>
<protein>
    <submittedName>
        <fullName evidence="1">Uncharacterized protein</fullName>
    </submittedName>
</protein>
<evidence type="ECO:0000313" key="2">
    <source>
        <dbReference type="Proteomes" id="UP000277204"/>
    </source>
</evidence>
<keyword evidence="2" id="KW-1185">Reference proteome</keyword>
<reference evidence="1 2" key="1">
    <citation type="submission" date="2018-11" db="EMBL/GenBank/DDBJ databases">
        <authorList>
            <consortium name="Pathogen Informatics"/>
        </authorList>
    </citation>
    <scope>NUCLEOTIDE SEQUENCE [LARGE SCALE GENOMIC DNA]</scope>
    <source>
        <strain evidence="1 2">Zambia</strain>
    </source>
</reference>